<feature type="transmembrane region" description="Helical" evidence="8">
    <location>
        <begin position="164"/>
        <end position="183"/>
    </location>
</feature>
<dbReference type="SMART" id="SM00382">
    <property type="entry name" value="AAA"/>
    <property type="match status" value="1"/>
</dbReference>
<feature type="transmembrane region" description="Helical" evidence="8">
    <location>
        <begin position="59"/>
        <end position="78"/>
    </location>
</feature>
<protein>
    <submittedName>
        <fullName evidence="11">Multidrug ABC transporter ATP-binding protein</fullName>
    </submittedName>
</protein>
<dbReference type="GO" id="GO:0005524">
    <property type="term" value="F:ATP binding"/>
    <property type="evidence" value="ECO:0007669"/>
    <property type="project" value="UniProtKB-KW"/>
</dbReference>
<dbReference type="OrthoDB" id="9770415at2"/>
<evidence type="ECO:0000259" key="9">
    <source>
        <dbReference type="PROSITE" id="PS50893"/>
    </source>
</evidence>
<comment type="caution">
    <text evidence="11">The sequence shown here is derived from an EMBL/GenBank/DDBJ whole genome shotgun (WGS) entry which is preliminary data.</text>
</comment>
<evidence type="ECO:0000256" key="8">
    <source>
        <dbReference type="SAM" id="Phobius"/>
    </source>
</evidence>
<dbReference type="GO" id="GO:0015421">
    <property type="term" value="F:ABC-type oligopeptide transporter activity"/>
    <property type="evidence" value="ECO:0007669"/>
    <property type="project" value="TreeGrafter"/>
</dbReference>
<dbReference type="RefSeq" id="WP_033677810.1">
    <property type="nucleotide sequence ID" value="NZ_JOTM01000035.1"/>
</dbReference>
<dbReference type="InterPro" id="IPR003593">
    <property type="entry name" value="AAA+_ATPase"/>
</dbReference>
<dbReference type="PROSITE" id="PS50893">
    <property type="entry name" value="ABC_TRANSPORTER_2"/>
    <property type="match status" value="1"/>
</dbReference>
<feature type="domain" description="ABC transmembrane type-1" evidence="10">
    <location>
        <begin position="20"/>
        <end position="307"/>
    </location>
</feature>
<evidence type="ECO:0000256" key="2">
    <source>
        <dbReference type="ARBA" id="ARBA00005417"/>
    </source>
</evidence>
<dbReference type="SUPFAM" id="SSF90123">
    <property type="entry name" value="ABC transporter transmembrane region"/>
    <property type="match status" value="1"/>
</dbReference>
<dbReference type="InterPro" id="IPR011527">
    <property type="entry name" value="ABC1_TM_dom"/>
</dbReference>
<dbReference type="InterPro" id="IPR039421">
    <property type="entry name" value="Type_1_exporter"/>
</dbReference>
<dbReference type="SUPFAM" id="SSF52540">
    <property type="entry name" value="P-loop containing nucleoside triphosphate hydrolases"/>
    <property type="match status" value="1"/>
</dbReference>
<comment type="similarity">
    <text evidence="2">Belongs to the ABC transporter superfamily.</text>
</comment>
<dbReference type="Proteomes" id="UP000027778">
    <property type="component" value="Unassembled WGS sequence"/>
</dbReference>
<dbReference type="InterPro" id="IPR003439">
    <property type="entry name" value="ABC_transporter-like_ATP-bd"/>
</dbReference>
<evidence type="ECO:0000256" key="5">
    <source>
        <dbReference type="ARBA" id="ARBA00022840"/>
    </source>
</evidence>
<dbReference type="eggNOG" id="COG1132">
    <property type="taxonomic scope" value="Bacteria"/>
</dbReference>
<dbReference type="FunFam" id="3.40.50.300:FF:000218">
    <property type="entry name" value="Multidrug ABC transporter ATP-binding protein"/>
    <property type="match status" value="1"/>
</dbReference>
<dbReference type="InterPro" id="IPR017871">
    <property type="entry name" value="ABC_transporter-like_CS"/>
</dbReference>
<feature type="transmembrane region" description="Helical" evidence="8">
    <location>
        <begin position="135"/>
        <end position="158"/>
    </location>
</feature>
<dbReference type="Gene3D" id="3.40.50.300">
    <property type="entry name" value="P-loop containing nucleotide triphosphate hydrolases"/>
    <property type="match status" value="1"/>
</dbReference>
<dbReference type="CDD" id="cd18554">
    <property type="entry name" value="ABC_6TM_Sav1866_like"/>
    <property type="match status" value="1"/>
</dbReference>
<dbReference type="InterPro" id="IPR027417">
    <property type="entry name" value="P-loop_NTPase"/>
</dbReference>
<evidence type="ECO:0000259" key="10">
    <source>
        <dbReference type="PROSITE" id="PS50929"/>
    </source>
</evidence>
<feature type="domain" description="ABC transporter" evidence="9">
    <location>
        <begin position="341"/>
        <end position="576"/>
    </location>
</feature>
<gene>
    <name evidence="11" type="ORF">BAGA_20295</name>
</gene>
<evidence type="ECO:0000313" key="12">
    <source>
        <dbReference type="Proteomes" id="UP000027778"/>
    </source>
</evidence>
<dbReference type="PANTHER" id="PTHR43394:SF1">
    <property type="entry name" value="ATP-BINDING CASSETTE SUB-FAMILY B MEMBER 10, MITOCHONDRIAL"/>
    <property type="match status" value="1"/>
</dbReference>
<evidence type="ECO:0000256" key="7">
    <source>
        <dbReference type="ARBA" id="ARBA00023136"/>
    </source>
</evidence>
<evidence type="ECO:0000256" key="1">
    <source>
        <dbReference type="ARBA" id="ARBA00004651"/>
    </source>
</evidence>
<dbReference type="GO" id="GO:0016887">
    <property type="term" value="F:ATP hydrolysis activity"/>
    <property type="evidence" value="ECO:0007669"/>
    <property type="project" value="InterPro"/>
</dbReference>
<keyword evidence="6 8" id="KW-1133">Transmembrane helix</keyword>
<dbReference type="PROSITE" id="PS00211">
    <property type="entry name" value="ABC_TRANSPORTER_1"/>
    <property type="match status" value="1"/>
</dbReference>
<comment type="subcellular location">
    <subcellularLocation>
        <location evidence="1">Cell membrane</location>
        <topology evidence="1">Multi-pass membrane protein</topology>
    </subcellularLocation>
</comment>
<dbReference type="Gene3D" id="1.20.1560.10">
    <property type="entry name" value="ABC transporter type 1, transmembrane domain"/>
    <property type="match status" value="1"/>
</dbReference>
<dbReference type="InterPro" id="IPR036640">
    <property type="entry name" value="ABC1_TM_sf"/>
</dbReference>
<dbReference type="PANTHER" id="PTHR43394">
    <property type="entry name" value="ATP-DEPENDENT PERMEASE MDL1, MITOCHONDRIAL"/>
    <property type="match status" value="1"/>
</dbReference>
<sequence length="586" mass="66575">MGAINRYLQFVKPYRWLITITIVIGLIKFGIPLIMPWLLKYIIDDVIQGTGSLQEKTSQLITVIGIAFFIFAVLRPPVEYYRQYFAQRIGNTVLYDLRKHIFGHLQKLSLRYYSNTKTGEIISRVIHDVEQTKDFVITGLMNVWLDTATIFIAIVVMFSMNIKLTLVALLILPIYAVAVKYFFGRLRKLTRDRSQALATMQGYLHERIQGMQVTRSFALEEYEKEQFEKRNNEFLTKALKHTSWTARTFSTVNTLTDLGPLLVIAFAAYEVIQGSLTLGTMVAFVGYMDSLYSPLRRLVNSSTTLTQSFASMDRVFELLDEKYDVVNVPNAIQQQKLKGEIVFNQVSFRYNKDEKDVLHQLSFKIRQGEKVALVGASGGGKSSLASLIPRFYDVSSGTIYMDGVNVRDYNVRNLRSHIGIVLQDNLLFSDTIQSNILYGNPKATREEVIAAAKAAQIHTFIMNLPDGYETIVGERGVKLSGGQRQRVAIARVFLKNPSLLILDEATSALDLENERNIQDALQTLAADRTTIIIAHRLATITHVDTIIYIEDGEIKEKGSHEQLMQKRGYYYNLYQIQHITETAPLA</sequence>
<keyword evidence="7 8" id="KW-0472">Membrane</keyword>
<keyword evidence="5 11" id="KW-0067">ATP-binding</keyword>
<dbReference type="PROSITE" id="PS50929">
    <property type="entry name" value="ABC_TM1F"/>
    <property type="match status" value="1"/>
</dbReference>
<dbReference type="Pfam" id="PF00664">
    <property type="entry name" value="ABC_membrane"/>
    <property type="match status" value="1"/>
</dbReference>
<dbReference type="GO" id="GO:0005886">
    <property type="term" value="C:plasma membrane"/>
    <property type="evidence" value="ECO:0007669"/>
    <property type="project" value="UniProtKB-SubCell"/>
</dbReference>
<dbReference type="AlphaFoldDB" id="A0A073KIY5"/>
<dbReference type="EMBL" id="JOTM01000035">
    <property type="protein sequence ID" value="KEK22303.1"/>
    <property type="molecule type" value="Genomic_DNA"/>
</dbReference>
<accession>A0A073KIY5</accession>
<keyword evidence="12" id="KW-1185">Reference proteome</keyword>
<name>A0A073KIY5_9BACI</name>
<organism evidence="11 12">
    <name type="scientific">Bacillus gaemokensis</name>
    <dbReference type="NCBI Taxonomy" id="574375"/>
    <lineage>
        <taxon>Bacteria</taxon>
        <taxon>Bacillati</taxon>
        <taxon>Bacillota</taxon>
        <taxon>Bacilli</taxon>
        <taxon>Bacillales</taxon>
        <taxon>Bacillaceae</taxon>
        <taxon>Bacillus</taxon>
        <taxon>Bacillus cereus group</taxon>
    </lineage>
</organism>
<evidence type="ECO:0000256" key="6">
    <source>
        <dbReference type="ARBA" id="ARBA00022989"/>
    </source>
</evidence>
<evidence type="ECO:0000256" key="4">
    <source>
        <dbReference type="ARBA" id="ARBA00022741"/>
    </source>
</evidence>
<proteinExistence type="inferred from homology"/>
<keyword evidence="3 8" id="KW-0812">Transmembrane</keyword>
<feature type="transmembrane region" description="Helical" evidence="8">
    <location>
        <begin position="16"/>
        <end position="39"/>
    </location>
</feature>
<dbReference type="Pfam" id="PF00005">
    <property type="entry name" value="ABC_tran"/>
    <property type="match status" value="1"/>
</dbReference>
<keyword evidence="4" id="KW-0547">Nucleotide-binding</keyword>
<reference evidence="11 12" key="1">
    <citation type="submission" date="2014-06" db="EMBL/GenBank/DDBJ databases">
        <title>Draft genome sequence of Bacillus gaemokensis JCM 15801 (MCCC 1A00707).</title>
        <authorList>
            <person name="Lai Q."/>
            <person name="Liu Y."/>
            <person name="Shao Z."/>
        </authorList>
    </citation>
    <scope>NUCLEOTIDE SEQUENCE [LARGE SCALE GENOMIC DNA]</scope>
    <source>
        <strain evidence="11 12">JCM 15801</strain>
    </source>
</reference>
<dbReference type="STRING" id="574375.AZF08_18245"/>
<evidence type="ECO:0000256" key="3">
    <source>
        <dbReference type="ARBA" id="ARBA00022692"/>
    </source>
</evidence>
<evidence type="ECO:0000313" key="11">
    <source>
        <dbReference type="EMBL" id="KEK22303.1"/>
    </source>
</evidence>